<keyword evidence="1 2" id="KW-0238">DNA-binding</keyword>
<evidence type="ECO:0000256" key="1">
    <source>
        <dbReference type="ARBA" id="ARBA00023125"/>
    </source>
</evidence>
<dbReference type="RefSeq" id="WP_188467287.1">
    <property type="nucleotide sequence ID" value="NZ_BAABHU010000016.1"/>
</dbReference>
<name>A0ABQ1N2E5_9BACT</name>
<evidence type="ECO:0000313" key="4">
    <source>
        <dbReference type="EMBL" id="GGC51772.1"/>
    </source>
</evidence>
<proteinExistence type="predicted"/>
<accession>A0ABQ1N2E5</accession>
<dbReference type="InterPro" id="IPR032551">
    <property type="entry name" value="BscR_C"/>
</dbReference>
<organism evidence="4 5">
    <name type="scientific">Marivirga lumbricoides</name>
    <dbReference type="NCBI Taxonomy" id="1046115"/>
    <lineage>
        <taxon>Bacteria</taxon>
        <taxon>Pseudomonadati</taxon>
        <taxon>Bacteroidota</taxon>
        <taxon>Cytophagia</taxon>
        <taxon>Cytophagales</taxon>
        <taxon>Marivirgaceae</taxon>
        <taxon>Marivirga</taxon>
    </lineage>
</organism>
<gene>
    <name evidence="4" type="ORF">GCM10011506_41840</name>
</gene>
<evidence type="ECO:0000313" key="5">
    <source>
        <dbReference type="Proteomes" id="UP000636010"/>
    </source>
</evidence>
<dbReference type="Proteomes" id="UP000636010">
    <property type="component" value="Unassembled WGS sequence"/>
</dbReference>
<protein>
    <submittedName>
        <fullName evidence="4">TetR family transcriptional regulator</fullName>
    </submittedName>
</protein>
<dbReference type="PROSITE" id="PS50977">
    <property type="entry name" value="HTH_TETR_2"/>
    <property type="match status" value="1"/>
</dbReference>
<dbReference type="PRINTS" id="PR00455">
    <property type="entry name" value="HTHTETR"/>
</dbReference>
<dbReference type="Gene3D" id="1.10.357.10">
    <property type="entry name" value="Tetracycline Repressor, domain 2"/>
    <property type="match status" value="1"/>
</dbReference>
<dbReference type="InterPro" id="IPR036271">
    <property type="entry name" value="Tet_transcr_reg_TetR-rel_C_sf"/>
</dbReference>
<sequence length="197" mass="22821">MNVHSAIKNKLDKKTLILETTLACISEFGFHGTPISMIAERAGVGAGTIYRYFDNKEALINELFLEIKREVMAGMLQGYDESLNFKNRFKHLWMSLINYFMDHPQEFQFIEQHRYATYMSMLTREESFMIMSPVMMFFIEAKRAKAIKDLPLYTIISLAYGPITSLAKLQIDHQQKLSKERINQAADACWDAVRMIG</sequence>
<dbReference type="PANTHER" id="PTHR30055">
    <property type="entry name" value="HTH-TYPE TRANSCRIPTIONAL REGULATOR RUTR"/>
    <property type="match status" value="1"/>
</dbReference>
<feature type="domain" description="HTH tetR-type" evidence="3">
    <location>
        <begin position="11"/>
        <end position="71"/>
    </location>
</feature>
<keyword evidence="5" id="KW-1185">Reference proteome</keyword>
<comment type="caution">
    <text evidence="4">The sequence shown here is derived from an EMBL/GenBank/DDBJ whole genome shotgun (WGS) entry which is preliminary data.</text>
</comment>
<dbReference type="Pfam" id="PF00440">
    <property type="entry name" value="TetR_N"/>
    <property type="match status" value="1"/>
</dbReference>
<dbReference type="Pfam" id="PF16295">
    <property type="entry name" value="TetR_C_10"/>
    <property type="match status" value="1"/>
</dbReference>
<dbReference type="EMBL" id="BMEC01000016">
    <property type="protein sequence ID" value="GGC51772.1"/>
    <property type="molecule type" value="Genomic_DNA"/>
</dbReference>
<evidence type="ECO:0000259" key="3">
    <source>
        <dbReference type="PROSITE" id="PS50977"/>
    </source>
</evidence>
<evidence type="ECO:0000256" key="2">
    <source>
        <dbReference type="PROSITE-ProRule" id="PRU00335"/>
    </source>
</evidence>
<dbReference type="InterPro" id="IPR009057">
    <property type="entry name" value="Homeodomain-like_sf"/>
</dbReference>
<dbReference type="PANTHER" id="PTHR30055:SF207">
    <property type="entry name" value="HTH-TYPE TRANSCRIPTIONAL REPRESSOR FATR"/>
    <property type="match status" value="1"/>
</dbReference>
<dbReference type="InterPro" id="IPR050109">
    <property type="entry name" value="HTH-type_TetR-like_transc_reg"/>
</dbReference>
<dbReference type="InterPro" id="IPR001647">
    <property type="entry name" value="HTH_TetR"/>
</dbReference>
<dbReference type="SUPFAM" id="SSF48498">
    <property type="entry name" value="Tetracyclin repressor-like, C-terminal domain"/>
    <property type="match status" value="1"/>
</dbReference>
<dbReference type="SUPFAM" id="SSF46689">
    <property type="entry name" value="Homeodomain-like"/>
    <property type="match status" value="1"/>
</dbReference>
<reference evidence="5" key="1">
    <citation type="journal article" date="2019" name="Int. J. Syst. Evol. Microbiol.">
        <title>The Global Catalogue of Microorganisms (GCM) 10K type strain sequencing project: providing services to taxonomists for standard genome sequencing and annotation.</title>
        <authorList>
            <consortium name="The Broad Institute Genomics Platform"/>
            <consortium name="The Broad Institute Genome Sequencing Center for Infectious Disease"/>
            <person name="Wu L."/>
            <person name="Ma J."/>
        </authorList>
    </citation>
    <scope>NUCLEOTIDE SEQUENCE [LARGE SCALE GENOMIC DNA]</scope>
    <source>
        <strain evidence="5">CGMCC 1.10832</strain>
    </source>
</reference>
<feature type="DNA-binding region" description="H-T-H motif" evidence="2">
    <location>
        <begin position="34"/>
        <end position="53"/>
    </location>
</feature>